<reference evidence="1 2" key="1">
    <citation type="journal article" date="2012" name="Proc. Natl. Acad. Sci. U.S.A.">
        <title>Comparative genomics of Ceriporiopsis subvermispora and Phanerochaete chrysosporium provide insight into selective ligninolysis.</title>
        <authorList>
            <person name="Fernandez-Fueyo E."/>
            <person name="Ruiz-Duenas F.J."/>
            <person name="Ferreira P."/>
            <person name="Floudas D."/>
            <person name="Hibbett D.S."/>
            <person name="Canessa P."/>
            <person name="Larrondo L.F."/>
            <person name="James T.Y."/>
            <person name="Seelenfreund D."/>
            <person name="Lobos S."/>
            <person name="Polanco R."/>
            <person name="Tello M."/>
            <person name="Honda Y."/>
            <person name="Watanabe T."/>
            <person name="Watanabe T."/>
            <person name="Ryu J.S."/>
            <person name="Kubicek C.P."/>
            <person name="Schmoll M."/>
            <person name="Gaskell J."/>
            <person name="Hammel K.E."/>
            <person name="St John F.J."/>
            <person name="Vanden Wymelenberg A."/>
            <person name="Sabat G."/>
            <person name="Splinter BonDurant S."/>
            <person name="Syed K."/>
            <person name="Yadav J.S."/>
            <person name="Doddapaneni H."/>
            <person name="Subramanian V."/>
            <person name="Lavin J.L."/>
            <person name="Oguiza J.A."/>
            <person name="Perez G."/>
            <person name="Pisabarro A.G."/>
            <person name="Ramirez L."/>
            <person name="Santoyo F."/>
            <person name="Master E."/>
            <person name="Coutinho P.M."/>
            <person name="Henrissat B."/>
            <person name="Lombard V."/>
            <person name="Magnuson J.K."/>
            <person name="Kuees U."/>
            <person name="Hori C."/>
            <person name="Igarashi K."/>
            <person name="Samejima M."/>
            <person name="Held B.W."/>
            <person name="Barry K.W."/>
            <person name="LaButti K.M."/>
            <person name="Lapidus A."/>
            <person name="Lindquist E.A."/>
            <person name="Lucas S.M."/>
            <person name="Riley R."/>
            <person name="Salamov A.A."/>
            <person name="Hoffmeister D."/>
            <person name="Schwenk D."/>
            <person name="Hadar Y."/>
            <person name="Yarden O."/>
            <person name="de Vries R.P."/>
            <person name="Wiebenga A."/>
            <person name="Stenlid J."/>
            <person name="Eastwood D."/>
            <person name="Grigoriev I.V."/>
            <person name="Berka R.M."/>
            <person name="Blanchette R.A."/>
            <person name="Kersten P."/>
            <person name="Martinez A.T."/>
            <person name="Vicuna R."/>
            <person name="Cullen D."/>
        </authorList>
    </citation>
    <scope>NUCLEOTIDE SEQUENCE [LARGE SCALE GENOMIC DNA]</scope>
    <source>
        <strain evidence="1 2">B</strain>
    </source>
</reference>
<gene>
    <name evidence="1" type="ORF">CERSUDRAFT_82903</name>
</gene>
<dbReference type="Proteomes" id="UP000016930">
    <property type="component" value="Unassembled WGS sequence"/>
</dbReference>
<sequence>MPEIWGQPRWFDEIELRNVLLSRHCIIEFRINETMPSGNAPLTASSLIYSGVTSHR</sequence>
<keyword evidence="2" id="KW-1185">Reference proteome</keyword>
<evidence type="ECO:0000313" key="1">
    <source>
        <dbReference type="EMBL" id="EMD38632.1"/>
    </source>
</evidence>
<proteinExistence type="predicted"/>
<evidence type="ECO:0000313" key="2">
    <source>
        <dbReference type="Proteomes" id="UP000016930"/>
    </source>
</evidence>
<protein>
    <submittedName>
        <fullName evidence="1">Uncharacterized protein</fullName>
    </submittedName>
</protein>
<accession>M2RJI5</accession>
<dbReference type="AlphaFoldDB" id="M2RJI5"/>
<name>M2RJI5_CERS8</name>
<dbReference type="EMBL" id="KB445795">
    <property type="protein sequence ID" value="EMD38632.1"/>
    <property type="molecule type" value="Genomic_DNA"/>
</dbReference>
<organism evidence="1 2">
    <name type="scientific">Ceriporiopsis subvermispora (strain B)</name>
    <name type="common">White-rot fungus</name>
    <name type="synonym">Gelatoporia subvermispora</name>
    <dbReference type="NCBI Taxonomy" id="914234"/>
    <lineage>
        <taxon>Eukaryota</taxon>
        <taxon>Fungi</taxon>
        <taxon>Dikarya</taxon>
        <taxon>Basidiomycota</taxon>
        <taxon>Agaricomycotina</taxon>
        <taxon>Agaricomycetes</taxon>
        <taxon>Polyporales</taxon>
        <taxon>Gelatoporiaceae</taxon>
        <taxon>Gelatoporia</taxon>
    </lineage>
</organism>
<dbReference type="HOGENOM" id="CLU_3014017_0_0_1"/>